<reference evidence="1 2" key="1">
    <citation type="submission" date="2024-01" db="EMBL/GenBank/DDBJ databases">
        <authorList>
            <person name="Alioto T."/>
            <person name="Alioto T."/>
            <person name="Gomez Garrido J."/>
        </authorList>
    </citation>
    <scope>NUCLEOTIDE SEQUENCE [LARGE SCALE GENOMIC DNA]</scope>
</reference>
<name>A0AAV1Q2Q5_SCOSC</name>
<gene>
    <name evidence="1" type="ORF">FSCOSCO3_A004569</name>
</gene>
<organism evidence="1 2">
    <name type="scientific">Scomber scombrus</name>
    <name type="common">Atlantic mackerel</name>
    <name type="synonym">Scomber vernalis</name>
    <dbReference type="NCBI Taxonomy" id="13677"/>
    <lineage>
        <taxon>Eukaryota</taxon>
        <taxon>Metazoa</taxon>
        <taxon>Chordata</taxon>
        <taxon>Craniata</taxon>
        <taxon>Vertebrata</taxon>
        <taxon>Euteleostomi</taxon>
        <taxon>Actinopterygii</taxon>
        <taxon>Neopterygii</taxon>
        <taxon>Teleostei</taxon>
        <taxon>Neoteleostei</taxon>
        <taxon>Acanthomorphata</taxon>
        <taxon>Pelagiaria</taxon>
        <taxon>Scombriformes</taxon>
        <taxon>Scombridae</taxon>
        <taxon>Scomber</taxon>
    </lineage>
</organism>
<evidence type="ECO:0000313" key="1">
    <source>
        <dbReference type="EMBL" id="CAK6977880.1"/>
    </source>
</evidence>
<keyword evidence="2" id="KW-1185">Reference proteome</keyword>
<dbReference type="AlphaFoldDB" id="A0AAV1Q2Q5"/>
<dbReference type="EMBL" id="CAWUFR010000440">
    <property type="protein sequence ID" value="CAK6977880.1"/>
    <property type="molecule type" value="Genomic_DNA"/>
</dbReference>
<sequence length="85" mass="10164">MSRLKHCRSIFRFARIHVVSRLSSATVQQYCEQNNACEYRRETFILLTFFLFAHSLSFRRTLTLLNNRLRLQKVQLEKEVDVDGL</sequence>
<comment type="caution">
    <text evidence="1">The sequence shown here is derived from an EMBL/GenBank/DDBJ whole genome shotgun (WGS) entry which is preliminary data.</text>
</comment>
<evidence type="ECO:0000313" key="2">
    <source>
        <dbReference type="Proteomes" id="UP001314229"/>
    </source>
</evidence>
<dbReference type="Proteomes" id="UP001314229">
    <property type="component" value="Unassembled WGS sequence"/>
</dbReference>
<evidence type="ECO:0008006" key="3">
    <source>
        <dbReference type="Google" id="ProtNLM"/>
    </source>
</evidence>
<accession>A0AAV1Q2Q5</accession>
<proteinExistence type="predicted"/>
<protein>
    <recommendedName>
        <fullName evidence="3">Secreted protein</fullName>
    </recommendedName>
</protein>